<dbReference type="InterPro" id="IPR050523">
    <property type="entry name" value="AKR_Detox_Biosynth"/>
</dbReference>
<keyword evidence="1" id="KW-0560">Oxidoreductase</keyword>
<evidence type="ECO:0000259" key="2">
    <source>
        <dbReference type="Pfam" id="PF00248"/>
    </source>
</evidence>
<dbReference type="PANTHER" id="PTHR43364">
    <property type="entry name" value="NADH-SPECIFIC METHYLGLYOXAL REDUCTASE-RELATED"/>
    <property type="match status" value="1"/>
</dbReference>
<dbReference type="EMBL" id="AFWI01000013">
    <property type="protein sequence ID" value="EGU58745.1"/>
    <property type="molecule type" value="Genomic_DNA"/>
</dbReference>
<proteinExistence type="predicted"/>
<feature type="domain" description="NADP-dependent oxidoreductase" evidence="2">
    <location>
        <begin position="11"/>
        <end position="297"/>
    </location>
</feature>
<dbReference type="Proteomes" id="UP000030071">
    <property type="component" value="Chromosome 1"/>
</dbReference>
<reference evidence="3 6" key="3">
    <citation type="submission" date="2014-08" db="EMBL/GenBank/DDBJ databases">
        <title>First Complete Genome Sequence of the Shellfish Pathogen Vibrio tubiashii.</title>
        <authorList>
            <person name="Richards G.P."/>
            <person name="Needleman D.S."/>
            <person name="Watson M.A."/>
            <person name="Bono J.L."/>
        </authorList>
    </citation>
    <scope>NUCLEOTIDE SEQUENCE [LARGE SCALE GENOMIC DNA]</scope>
    <source>
        <strain evidence="3 6">ATCC 19109</strain>
    </source>
</reference>
<evidence type="ECO:0000313" key="5">
    <source>
        <dbReference type="Proteomes" id="UP000003836"/>
    </source>
</evidence>
<dbReference type="Gene3D" id="3.20.20.100">
    <property type="entry name" value="NADP-dependent oxidoreductase domain"/>
    <property type="match status" value="1"/>
</dbReference>
<dbReference type="PATRIC" id="fig|1051646.9.peg.152"/>
<name>F9T0I5_9VIBR</name>
<dbReference type="STRING" id="1051646.IX91_00795"/>
<evidence type="ECO:0000256" key="1">
    <source>
        <dbReference type="ARBA" id="ARBA00023002"/>
    </source>
</evidence>
<reference evidence="4 5" key="2">
    <citation type="journal article" date="2012" name="Int. J. Syst. Evol. Microbiol.">
        <title>Vibrio caribbeanicus sp. nov., isolated from the marine sponge Scleritoderma cyanea.</title>
        <authorList>
            <person name="Hoffmann M."/>
            <person name="Monday S.R."/>
            <person name="Allard M.W."/>
            <person name="Strain E.A."/>
            <person name="Whittaker P."/>
            <person name="Naum M."/>
            <person name="McCarthy P.J."/>
            <person name="Lopez J.V."/>
            <person name="Fischer M."/>
            <person name="Brown E.W."/>
        </authorList>
    </citation>
    <scope>NUCLEOTIDE SEQUENCE [LARGE SCALE GENOMIC DNA]</scope>
    <source>
        <strain evidence="4 5">ATCC 19109</strain>
    </source>
</reference>
<dbReference type="InterPro" id="IPR036812">
    <property type="entry name" value="NAD(P)_OxRdtase_dom_sf"/>
</dbReference>
<dbReference type="AlphaFoldDB" id="F9T0I5"/>
<evidence type="ECO:0000313" key="4">
    <source>
        <dbReference type="EMBL" id="EGU58745.1"/>
    </source>
</evidence>
<dbReference type="HOGENOM" id="CLU_896996_0_0_6"/>
<dbReference type="Pfam" id="PF00248">
    <property type="entry name" value="Aldo_ket_red"/>
    <property type="match status" value="1"/>
</dbReference>
<dbReference type="InterPro" id="IPR023210">
    <property type="entry name" value="NADP_OxRdtase_dom"/>
</dbReference>
<gene>
    <name evidence="3" type="ORF">IX91_00795</name>
    <name evidence="4" type="ORF">VITU9109_13152</name>
</gene>
<dbReference type="PANTHER" id="PTHR43364:SF4">
    <property type="entry name" value="NAD(P)-LINKED OXIDOREDUCTASE SUPERFAMILY PROTEIN"/>
    <property type="match status" value="1"/>
</dbReference>
<dbReference type="GeneID" id="23443246"/>
<accession>F9T0I5</accession>
<dbReference type="SUPFAM" id="SSF51430">
    <property type="entry name" value="NAD(P)-linked oxidoreductase"/>
    <property type="match status" value="1"/>
</dbReference>
<protein>
    <submittedName>
        <fullName evidence="3">Oxidoreductase</fullName>
    </submittedName>
</protein>
<evidence type="ECO:0000313" key="6">
    <source>
        <dbReference type="Proteomes" id="UP000030071"/>
    </source>
</evidence>
<evidence type="ECO:0000313" key="3">
    <source>
        <dbReference type="EMBL" id="AIW12768.1"/>
    </source>
</evidence>
<dbReference type="EMBL" id="CP009354">
    <property type="protein sequence ID" value="AIW12768.1"/>
    <property type="molecule type" value="Genomic_DNA"/>
</dbReference>
<dbReference type="KEGG" id="vtu:IX91_00795"/>
<dbReference type="GO" id="GO:0016491">
    <property type="term" value="F:oxidoreductase activity"/>
    <property type="evidence" value="ECO:0007669"/>
    <property type="project" value="UniProtKB-KW"/>
</dbReference>
<reference evidence="4" key="1">
    <citation type="submission" date="2011-08" db="EMBL/GenBank/DDBJ databases">
        <authorList>
            <person name="Hoffman M."/>
            <person name="Strain E.A."/>
            <person name="Brown E."/>
            <person name="Allard M.W."/>
        </authorList>
    </citation>
    <scope>NUCLEOTIDE SEQUENCE</scope>
    <source>
        <strain evidence="4">ATCC 19109</strain>
    </source>
</reference>
<keyword evidence="5" id="KW-1185">Reference proteome</keyword>
<organism evidence="3 6">
    <name type="scientific">Vibrio tubiashii ATCC 19109</name>
    <dbReference type="NCBI Taxonomy" id="1051646"/>
    <lineage>
        <taxon>Bacteria</taxon>
        <taxon>Pseudomonadati</taxon>
        <taxon>Pseudomonadota</taxon>
        <taxon>Gammaproteobacteria</taxon>
        <taxon>Vibrionales</taxon>
        <taxon>Vibrionaceae</taxon>
        <taxon>Vibrio</taxon>
        <taxon>Vibrio oreintalis group</taxon>
    </lineage>
</organism>
<dbReference type="Proteomes" id="UP000003836">
    <property type="component" value="Unassembled WGS sequence"/>
</dbReference>
<dbReference type="RefSeq" id="WP_004742931.1">
    <property type="nucleotide sequence ID" value="NZ_AFWI01000013.1"/>
</dbReference>
<sequence length="310" mass="35184">MIKPASSNKDIILGTALWGWGITRTEAFKLLEGHFDNGGTIVDTATNYPINKCQKDFGLAIRWLEEWTRLNPDTKYSLMVKLGSKNNLGGPEVDLGKKNIYETTERLKDSFGSSLSCISIHWDNRVTRDKEEGMVRETVEAMSRLKETGLNIGLSGISDPKLYYLASPDLANEWVIQVKENILTNQARLAYEKYFPHARYFAYGINMGGLKLEDYSCNSSIRLRGIKVDQSIVDKLRRILNSSDDIKPSPKNLNQLSLAFTHSNEALSGVIIGPRNMSQLEDTFRFWNELEKSDNRAIWSYLFQQAKKGN</sequence>